<organism evidence="1 2">
    <name type="scientific">Ancylostoma ceylanicum</name>
    <dbReference type="NCBI Taxonomy" id="53326"/>
    <lineage>
        <taxon>Eukaryota</taxon>
        <taxon>Metazoa</taxon>
        <taxon>Ecdysozoa</taxon>
        <taxon>Nematoda</taxon>
        <taxon>Chromadorea</taxon>
        <taxon>Rhabditida</taxon>
        <taxon>Rhabditina</taxon>
        <taxon>Rhabditomorpha</taxon>
        <taxon>Strongyloidea</taxon>
        <taxon>Ancylostomatidae</taxon>
        <taxon>Ancylostomatinae</taxon>
        <taxon>Ancylostoma</taxon>
    </lineage>
</organism>
<evidence type="ECO:0000313" key="2">
    <source>
        <dbReference type="Proteomes" id="UP000024635"/>
    </source>
</evidence>
<proteinExistence type="predicted"/>
<dbReference type="Proteomes" id="UP000024635">
    <property type="component" value="Unassembled WGS sequence"/>
</dbReference>
<accession>A0A016TCG3</accession>
<name>A0A016TCG3_9BILA</name>
<reference evidence="2" key="1">
    <citation type="journal article" date="2015" name="Nat. Genet.">
        <title>The genome and transcriptome of the zoonotic hookworm Ancylostoma ceylanicum identify infection-specific gene families.</title>
        <authorList>
            <person name="Schwarz E.M."/>
            <person name="Hu Y."/>
            <person name="Antoshechkin I."/>
            <person name="Miller M.M."/>
            <person name="Sternberg P.W."/>
            <person name="Aroian R.V."/>
        </authorList>
    </citation>
    <scope>NUCLEOTIDE SEQUENCE</scope>
    <source>
        <strain evidence="2">HY135</strain>
    </source>
</reference>
<gene>
    <name evidence="1" type="primary">Acey_s0116.g572</name>
    <name evidence="1" type="ORF">Y032_0116g572</name>
</gene>
<keyword evidence="2" id="KW-1185">Reference proteome</keyword>
<dbReference type="OrthoDB" id="5903031at2759"/>
<protein>
    <submittedName>
        <fullName evidence="1">Uncharacterized protein</fullName>
    </submittedName>
</protein>
<dbReference type="AlphaFoldDB" id="A0A016TCG3"/>
<evidence type="ECO:0000313" key="1">
    <source>
        <dbReference type="EMBL" id="EYC00348.1"/>
    </source>
</evidence>
<sequence>MAQVLKHIKNVRVGVVVVSHISFVAFQMNSYENIKGKLTVPAIGPIILWKQGKEVCYKASIRLYPDMLVSRSMRNIS</sequence>
<comment type="caution">
    <text evidence="1">The sequence shown here is derived from an EMBL/GenBank/DDBJ whole genome shotgun (WGS) entry which is preliminary data.</text>
</comment>
<dbReference type="EMBL" id="JARK01001452">
    <property type="protein sequence ID" value="EYC00348.1"/>
    <property type="molecule type" value="Genomic_DNA"/>
</dbReference>